<protein>
    <submittedName>
        <fullName evidence="1">Uncharacterized protein</fullName>
    </submittedName>
</protein>
<sequence>MVGALARINIAKDKLHPKTKESIPDTLALFPSTNIFHNNLAQAVEKNWGYPQHIVDSPFLFLHMFKI</sequence>
<name>A0A1F4WG12_UNCKA</name>
<dbReference type="Proteomes" id="UP000176492">
    <property type="component" value="Unassembled WGS sequence"/>
</dbReference>
<organism evidence="1 2">
    <name type="scientific">candidate division WWE3 bacterium RIFCSPLOWO2_02_FULL_53_10</name>
    <dbReference type="NCBI Taxonomy" id="1802629"/>
    <lineage>
        <taxon>Bacteria</taxon>
        <taxon>Katanobacteria</taxon>
    </lineage>
</organism>
<gene>
    <name evidence="1" type="ORF">A3J33_02125</name>
</gene>
<evidence type="ECO:0000313" key="2">
    <source>
        <dbReference type="Proteomes" id="UP000176492"/>
    </source>
</evidence>
<comment type="caution">
    <text evidence="1">The sequence shown here is derived from an EMBL/GenBank/DDBJ whole genome shotgun (WGS) entry which is preliminary data.</text>
</comment>
<dbReference type="EMBL" id="MEVM01000080">
    <property type="protein sequence ID" value="OGC68387.1"/>
    <property type="molecule type" value="Genomic_DNA"/>
</dbReference>
<dbReference type="AlphaFoldDB" id="A0A1F4WG12"/>
<proteinExistence type="predicted"/>
<evidence type="ECO:0000313" key="1">
    <source>
        <dbReference type="EMBL" id="OGC68387.1"/>
    </source>
</evidence>
<reference evidence="1 2" key="1">
    <citation type="journal article" date="2016" name="Nat. Commun.">
        <title>Thousands of microbial genomes shed light on interconnected biogeochemical processes in an aquifer system.</title>
        <authorList>
            <person name="Anantharaman K."/>
            <person name="Brown C.T."/>
            <person name="Hug L.A."/>
            <person name="Sharon I."/>
            <person name="Castelle C.J."/>
            <person name="Probst A.J."/>
            <person name="Thomas B.C."/>
            <person name="Singh A."/>
            <person name="Wilkins M.J."/>
            <person name="Karaoz U."/>
            <person name="Brodie E.L."/>
            <person name="Williams K.H."/>
            <person name="Hubbard S.S."/>
            <person name="Banfield J.F."/>
        </authorList>
    </citation>
    <scope>NUCLEOTIDE SEQUENCE [LARGE SCALE GENOMIC DNA]</scope>
</reference>
<accession>A0A1F4WG12</accession>